<feature type="region of interest" description="Disordered" evidence="5">
    <location>
        <begin position="330"/>
        <end position="370"/>
    </location>
</feature>
<feature type="compositionally biased region" description="Basic and acidic residues" evidence="5">
    <location>
        <begin position="923"/>
        <end position="933"/>
    </location>
</feature>
<dbReference type="GO" id="GO:0008270">
    <property type="term" value="F:zinc ion binding"/>
    <property type="evidence" value="ECO:0007669"/>
    <property type="project" value="UniProtKB-KW"/>
</dbReference>
<feature type="compositionally biased region" description="Basic and acidic residues" evidence="5">
    <location>
        <begin position="881"/>
        <end position="897"/>
    </location>
</feature>
<dbReference type="PANTHER" id="PTHR14296">
    <property type="entry name" value="REMODELING AND SPACING FACTOR 1"/>
    <property type="match status" value="1"/>
</dbReference>
<feature type="compositionally biased region" description="Polar residues" evidence="5">
    <location>
        <begin position="699"/>
        <end position="749"/>
    </location>
</feature>
<feature type="compositionally biased region" description="Acidic residues" evidence="5">
    <location>
        <begin position="224"/>
        <end position="242"/>
    </location>
</feature>
<dbReference type="InterPro" id="IPR013083">
    <property type="entry name" value="Znf_RING/FYVE/PHD"/>
</dbReference>
<evidence type="ECO:0000313" key="8">
    <source>
        <dbReference type="Proteomes" id="UP000054266"/>
    </source>
</evidence>
<accession>A0A0D2G6V9</accession>
<dbReference type="GO" id="GO:0006355">
    <property type="term" value="P:regulation of DNA-templated transcription"/>
    <property type="evidence" value="ECO:0007669"/>
    <property type="project" value="InterPro"/>
</dbReference>
<evidence type="ECO:0000256" key="2">
    <source>
        <dbReference type="ARBA" id="ARBA00022771"/>
    </source>
</evidence>
<organism evidence="7 8">
    <name type="scientific">Phialophora macrospora</name>
    <dbReference type="NCBI Taxonomy" id="1851006"/>
    <lineage>
        <taxon>Eukaryota</taxon>
        <taxon>Fungi</taxon>
        <taxon>Dikarya</taxon>
        <taxon>Ascomycota</taxon>
        <taxon>Pezizomycotina</taxon>
        <taxon>Eurotiomycetes</taxon>
        <taxon>Chaetothyriomycetidae</taxon>
        <taxon>Chaetothyriales</taxon>
        <taxon>Herpotrichiellaceae</taxon>
        <taxon>Phialophora</taxon>
    </lineage>
</organism>
<dbReference type="EMBL" id="KN846959">
    <property type="protein sequence ID" value="KIW67694.1"/>
    <property type="molecule type" value="Genomic_DNA"/>
</dbReference>
<dbReference type="STRING" id="5601.A0A0D2G6V9"/>
<dbReference type="HOGENOM" id="CLU_015602_0_0_1"/>
<name>A0A0D2G6V9_9EURO</name>
<feature type="compositionally biased region" description="Basic residues" evidence="5">
    <location>
        <begin position="199"/>
        <end position="220"/>
    </location>
</feature>
<dbReference type="InterPro" id="IPR019787">
    <property type="entry name" value="Znf_PHD-finger"/>
</dbReference>
<evidence type="ECO:0000256" key="1">
    <source>
        <dbReference type="ARBA" id="ARBA00022723"/>
    </source>
</evidence>
<keyword evidence="1" id="KW-0479">Metal-binding</keyword>
<dbReference type="SUPFAM" id="SSF57903">
    <property type="entry name" value="FYVE/PHD zinc finger"/>
    <property type="match status" value="1"/>
</dbReference>
<keyword evidence="3" id="KW-0862">Zinc</keyword>
<proteinExistence type="predicted"/>
<feature type="compositionally biased region" description="Basic and acidic residues" evidence="5">
    <location>
        <begin position="333"/>
        <end position="370"/>
    </location>
</feature>
<evidence type="ECO:0000313" key="7">
    <source>
        <dbReference type="EMBL" id="KIW67694.1"/>
    </source>
</evidence>
<dbReference type="AlphaFoldDB" id="A0A0D2G6V9"/>
<dbReference type="Gene3D" id="3.30.40.10">
    <property type="entry name" value="Zinc/RING finger domain, C3HC4 (zinc finger)"/>
    <property type="match status" value="1"/>
</dbReference>
<dbReference type="Proteomes" id="UP000054266">
    <property type="component" value="Unassembled WGS sequence"/>
</dbReference>
<feature type="compositionally biased region" description="Low complexity" evidence="5">
    <location>
        <begin position="618"/>
        <end position="631"/>
    </location>
</feature>
<feature type="region of interest" description="Disordered" evidence="5">
    <location>
        <begin position="1"/>
        <end position="21"/>
    </location>
</feature>
<dbReference type="PROSITE" id="PS50016">
    <property type="entry name" value="ZF_PHD_2"/>
    <property type="match status" value="1"/>
</dbReference>
<dbReference type="InterPro" id="IPR001965">
    <property type="entry name" value="Znf_PHD"/>
</dbReference>
<evidence type="ECO:0000256" key="3">
    <source>
        <dbReference type="ARBA" id="ARBA00022833"/>
    </source>
</evidence>
<dbReference type="Pfam" id="PF00628">
    <property type="entry name" value="PHD"/>
    <property type="match status" value="1"/>
</dbReference>
<gene>
    <name evidence="7" type="ORF">PV04_06926</name>
</gene>
<feature type="region of interest" description="Disordered" evidence="5">
    <location>
        <begin position="543"/>
        <end position="941"/>
    </location>
</feature>
<dbReference type="PROSITE" id="PS01359">
    <property type="entry name" value="ZF_PHD_1"/>
    <property type="match status" value="1"/>
</dbReference>
<dbReference type="InterPro" id="IPR011011">
    <property type="entry name" value="Znf_FYVE_PHD"/>
</dbReference>
<reference evidence="7 8" key="1">
    <citation type="submission" date="2015-01" db="EMBL/GenBank/DDBJ databases">
        <title>The Genome Sequence of Capronia semiimmersa CBS27337.</title>
        <authorList>
            <consortium name="The Broad Institute Genomics Platform"/>
            <person name="Cuomo C."/>
            <person name="de Hoog S."/>
            <person name="Gorbushina A."/>
            <person name="Stielow B."/>
            <person name="Teixiera M."/>
            <person name="Abouelleil A."/>
            <person name="Chapman S.B."/>
            <person name="Priest M."/>
            <person name="Young S.K."/>
            <person name="Wortman J."/>
            <person name="Nusbaum C."/>
            <person name="Birren B."/>
        </authorList>
    </citation>
    <scope>NUCLEOTIDE SEQUENCE [LARGE SCALE GENOMIC DNA]</scope>
    <source>
        <strain evidence="7 8">CBS 27337</strain>
    </source>
</reference>
<feature type="compositionally biased region" description="Polar residues" evidence="5">
    <location>
        <begin position="543"/>
        <end position="580"/>
    </location>
</feature>
<dbReference type="InterPro" id="IPR019786">
    <property type="entry name" value="Zinc_finger_PHD-type_CS"/>
</dbReference>
<feature type="domain" description="PHD-type" evidence="6">
    <location>
        <begin position="443"/>
        <end position="499"/>
    </location>
</feature>
<dbReference type="PANTHER" id="PTHR14296:SF3">
    <property type="entry name" value="DIKAR, ISOFORM F"/>
    <property type="match status" value="1"/>
</dbReference>
<evidence type="ECO:0000259" key="6">
    <source>
        <dbReference type="PROSITE" id="PS50016"/>
    </source>
</evidence>
<dbReference type="InterPro" id="IPR028938">
    <property type="entry name" value="Rsf1-like"/>
</dbReference>
<keyword evidence="2 4" id="KW-0863">Zinc-finger</keyword>
<dbReference type="SMART" id="SM00249">
    <property type="entry name" value="PHD"/>
    <property type="match status" value="1"/>
</dbReference>
<keyword evidence="8" id="KW-1185">Reference proteome</keyword>
<evidence type="ECO:0000256" key="4">
    <source>
        <dbReference type="PROSITE-ProRule" id="PRU00146"/>
    </source>
</evidence>
<protein>
    <recommendedName>
        <fullName evidence="6">PHD-type domain-containing protein</fullName>
    </recommendedName>
</protein>
<feature type="region of interest" description="Disordered" evidence="5">
    <location>
        <begin position="189"/>
        <end position="249"/>
    </location>
</feature>
<feature type="compositionally biased region" description="Polar residues" evidence="5">
    <location>
        <begin position="829"/>
        <end position="850"/>
    </location>
</feature>
<sequence length="941" mass="106687">MPRKRTRDEMEASGPEEKRQEASLLHRIRNMWEFASVMQFIFTFGKAVKIDEEFDIEDFENECLKPGSSEKLEEIGLTLLKWISSHRGLNYDIWDEYTRRQYLAKAPHLNPYGDDEEPKRFRDFDICLKIRVLHQLTVWTFWNPDRLREKMTDHPRELDQTEWRIEEFGYDREDRQYYLLDDNRFYRRTDPPLPAAPRAKLKANSKKAIAARRRESKRRKLEAESVEAEEDNEDNTEETEPAQEEKKLESWETDTFGGFKWECICINLSDYQEFCESLRKTKDPNEKILRERLLDEVIPVIEAAEEKRRRKIERRERELLLMERMVGAKRSSRLADKHDRERREAEQAEFERKKQADLAAAHREQERLEKMEQERQYRMMTREQRIKDREYKRLLKEEELARDELEQKRIEEGQIRGSDRALKQRMERNKKELEDLHADEDWTFDCSGCGVYGKNLDDGTHIISCERCNVWQHSKCLGISKSAAEKEDFHFICKDCRQREEEAKKPKISLKFRVGTSSSPAPPSPAPVLSTFAGVEVPLVRTYGSQSNGHLSPTGQSVNHPQPSLVNGTHPQNLSGSSQRPHLGSPLHPQAYGSRPLNSGYQAIQPYPYPPSMSNGQARSPPLAAPAKSPPFYNGDPPQHQNHAVGQRPLAPSPIPNHATSAPSPLPDGARLPSPVFNRPTMSPTQGNMDVGPVAGVPQQASQSPECTPNGTYGSAYGTPSQSQMTPRPTPQNQPANAHQTPISRTPNYPLSGLSPKKQQTPAPLPPPGTIPQKSTSISPPLPSPSTNQYAFHQSDEAAISTVTTVPYPGEKRTISGTPILPPVENLRPSPQQLRNSSSNGPVPTPSKQLQPPLHSQIEAQFAGEQKVNEQAAAANMARTARGEGQELADDRRKEAIVAKTGNDTSSRPDSQKELGQQAEAVRNAEDASHPGVRDVVMQDA</sequence>
<dbReference type="GO" id="GO:0031213">
    <property type="term" value="C:RSF complex"/>
    <property type="evidence" value="ECO:0007669"/>
    <property type="project" value="InterPro"/>
</dbReference>
<evidence type="ECO:0000256" key="5">
    <source>
        <dbReference type="SAM" id="MobiDB-lite"/>
    </source>
</evidence>